<keyword evidence="4 7" id="KW-0812">Transmembrane</keyword>
<name>A0A3N1XQ15_9FIRM</name>
<feature type="transmembrane region" description="Helical" evidence="7">
    <location>
        <begin position="320"/>
        <end position="341"/>
    </location>
</feature>
<dbReference type="InterPro" id="IPR036259">
    <property type="entry name" value="MFS_trans_sf"/>
</dbReference>
<feature type="transmembrane region" description="Helical" evidence="7">
    <location>
        <begin position="48"/>
        <end position="68"/>
    </location>
</feature>
<feature type="transmembrane region" description="Helical" evidence="7">
    <location>
        <begin position="12"/>
        <end position="36"/>
    </location>
</feature>
<keyword evidence="2" id="KW-0813">Transport</keyword>
<dbReference type="InterPro" id="IPR011701">
    <property type="entry name" value="MFS"/>
</dbReference>
<gene>
    <name evidence="9" type="ORF">EDD66_105290</name>
</gene>
<feature type="transmembrane region" description="Helical" evidence="7">
    <location>
        <begin position="224"/>
        <end position="247"/>
    </location>
</feature>
<keyword evidence="5 7" id="KW-1133">Transmembrane helix</keyword>
<dbReference type="OrthoDB" id="9763297at2"/>
<feature type="domain" description="Major facilitator superfamily (MFS) profile" evidence="8">
    <location>
        <begin position="10"/>
        <end position="412"/>
    </location>
</feature>
<accession>A0A3N1XQ15</accession>
<comment type="subcellular location">
    <subcellularLocation>
        <location evidence="1">Cell membrane</location>
        <topology evidence="1">Multi-pass membrane protein</topology>
    </subcellularLocation>
</comment>
<evidence type="ECO:0000256" key="1">
    <source>
        <dbReference type="ARBA" id="ARBA00004651"/>
    </source>
</evidence>
<evidence type="ECO:0000256" key="3">
    <source>
        <dbReference type="ARBA" id="ARBA00022475"/>
    </source>
</evidence>
<dbReference type="Pfam" id="PF07690">
    <property type="entry name" value="MFS_1"/>
    <property type="match status" value="1"/>
</dbReference>
<dbReference type="GO" id="GO:0022857">
    <property type="term" value="F:transmembrane transporter activity"/>
    <property type="evidence" value="ECO:0007669"/>
    <property type="project" value="InterPro"/>
</dbReference>
<organism evidence="9 10">
    <name type="scientific">Mobilisporobacter senegalensis</name>
    <dbReference type="NCBI Taxonomy" id="1329262"/>
    <lineage>
        <taxon>Bacteria</taxon>
        <taxon>Bacillati</taxon>
        <taxon>Bacillota</taxon>
        <taxon>Clostridia</taxon>
        <taxon>Lachnospirales</taxon>
        <taxon>Lachnospiraceae</taxon>
        <taxon>Mobilisporobacter</taxon>
    </lineage>
</organism>
<dbReference type="Proteomes" id="UP000273083">
    <property type="component" value="Unassembled WGS sequence"/>
</dbReference>
<evidence type="ECO:0000256" key="2">
    <source>
        <dbReference type="ARBA" id="ARBA00022448"/>
    </source>
</evidence>
<dbReference type="SUPFAM" id="SSF103473">
    <property type="entry name" value="MFS general substrate transporter"/>
    <property type="match status" value="1"/>
</dbReference>
<feature type="transmembrane region" description="Helical" evidence="7">
    <location>
        <begin position="259"/>
        <end position="280"/>
    </location>
</feature>
<evidence type="ECO:0000256" key="5">
    <source>
        <dbReference type="ARBA" id="ARBA00022989"/>
    </source>
</evidence>
<reference evidence="9 10" key="1">
    <citation type="submission" date="2018-11" db="EMBL/GenBank/DDBJ databases">
        <title>Genomic Encyclopedia of Type Strains, Phase IV (KMG-IV): sequencing the most valuable type-strain genomes for metagenomic binning, comparative biology and taxonomic classification.</title>
        <authorList>
            <person name="Goeker M."/>
        </authorList>
    </citation>
    <scope>NUCLEOTIDE SEQUENCE [LARGE SCALE GENOMIC DNA]</scope>
    <source>
        <strain evidence="9 10">DSM 26537</strain>
    </source>
</reference>
<evidence type="ECO:0000313" key="9">
    <source>
        <dbReference type="EMBL" id="ROR28348.1"/>
    </source>
</evidence>
<dbReference type="PANTHER" id="PTHR43266">
    <property type="entry name" value="MACROLIDE-EFFLUX PROTEIN"/>
    <property type="match status" value="1"/>
</dbReference>
<keyword evidence="10" id="KW-1185">Reference proteome</keyword>
<feature type="transmembrane region" description="Helical" evidence="7">
    <location>
        <begin position="292"/>
        <end position="314"/>
    </location>
</feature>
<dbReference type="Gene3D" id="1.20.1250.20">
    <property type="entry name" value="MFS general substrate transporter like domains"/>
    <property type="match status" value="1"/>
</dbReference>
<sequence length="413" mass="45140">MNKMTKSNTNLLLYLLGRFVSDVGTSIQLMIIPLYILDMGGSTTTVGISSFLSILPALIVYPFAGVLGDRLNRKAIMVVTDLISGGVILFASFLTYTGNMNLILLLTVQIIISLLNGLFEPATRGMLTQLVKEEELTGINSKIAALKSLSYLIGPVLGSALYVNFGITILFLINGISFLISGMSEMFIKYSHGKYNITSGVSGIYKDLVEGIKFIHGNKLIQKLCYFLLITYFVIQPVFGVILPLLFQKKLDYPRESYGILQTIIVAGMLMGSISINLLFKKEKNVMKPMKLGNSILIIAMIFFEMLTLPGVLVSLGNSSILYFVVLSGTLCIFSGAHTYITIPLQTIIQKETPDEYMARVFSLVAMISRGGAPFGALVYGIFLDFTEIYVAVGVSILLMLGASVLLISKKGK</sequence>
<evidence type="ECO:0000256" key="7">
    <source>
        <dbReference type="SAM" id="Phobius"/>
    </source>
</evidence>
<keyword evidence="3" id="KW-1003">Cell membrane</keyword>
<feature type="transmembrane region" description="Helical" evidence="7">
    <location>
        <begin position="75"/>
        <end position="96"/>
    </location>
</feature>
<dbReference type="PROSITE" id="PS50850">
    <property type="entry name" value="MFS"/>
    <property type="match status" value="1"/>
</dbReference>
<dbReference type="InterPro" id="IPR020846">
    <property type="entry name" value="MFS_dom"/>
</dbReference>
<dbReference type="AlphaFoldDB" id="A0A3N1XQ15"/>
<proteinExistence type="predicted"/>
<evidence type="ECO:0000256" key="6">
    <source>
        <dbReference type="ARBA" id="ARBA00023136"/>
    </source>
</evidence>
<keyword evidence="6 7" id="KW-0472">Membrane</keyword>
<dbReference type="EMBL" id="RJVG01000005">
    <property type="protein sequence ID" value="ROR28348.1"/>
    <property type="molecule type" value="Genomic_DNA"/>
</dbReference>
<evidence type="ECO:0000259" key="8">
    <source>
        <dbReference type="PROSITE" id="PS50850"/>
    </source>
</evidence>
<dbReference type="CDD" id="cd06173">
    <property type="entry name" value="MFS_MefA_like"/>
    <property type="match status" value="1"/>
</dbReference>
<feature type="transmembrane region" description="Helical" evidence="7">
    <location>
        <begin position="169"/>
        <end position="188"/>
    </location>
</feature>
<feature type="transmembrane region" description="Helical" evidence="7">
    <location>
        <begin position="361"/>
        <end position="383"/>
    </location>
</feature>
<dbReference type="PANTHER" id="PTHR43266:SF9">
    <property type="entry name" value="PERMEASE, MAJOR FACILITATOR SUPERFAMILY-RELATED"/>
    <property type="match status" value="1"/>
</dbReference>
<protein>
    <submittedName>
        <fullName evidence="9">MFS transporter</fullName>
    </submittedName>
</protein>
<comment type="caution">
    <text evidence="9">The sequence shown here is derived from an EMBL/GenBank/DDBJ whole genome shotgun (WGS) entry which is preliminary data.</text>
</comment>
<feature type="transmembrane region" description="Helical" evidence="7">
    <location>
        <begin position="389"/>
        <end position="408"/>
    </location>
</feature>
<evidence type="ECO:0000313" key="10">
    <source>
        <dbReference type="Proteomes" id="UP000273083"/>
    </source>
</evidence>
<dbReference type="GO" id="GO:0005886">
    <property type="term" value="C:plasma membrane"/>
    <property type="evidence" value="ECO:0007669"/>
    <property type="project" value="UniProtKB-SubCell"/>
</dbReference>
<evidence type="ECO:0000256" key="4">
    <source>
        <dbReference type="ARBA" id="ARBA00022692"/>
    </source>
</evidence>
<dbReference type="RefSeq" id="WP_123609518.1">
    <property type="nucleotide sequence ID" value="NZ_RJVG01000005.1"/>
</dbReference>